<gene>
    <name evidence="2" type="ORF">CTRG_05273</name>
</gene>
<dbReference type="GeneID" id="8299594"/>
<dbReference type="Proteomes" id="UP000002037">
    <property type="component" value="Unassembled WGS sequence"/>
</dbReference>
<sequence>MTTTANDILTISEDLDSSNKNDVVQSEKNKQSSPLPDSLPVHNKLVIDEPKTSTIEIPVKKRKFYKCQININDIVDSNKDSSIDQTVQNWKTMCDETTDLMKDLLEQSKKEENTQESLKIMAEFEEKLRKIRDSMKRDFNE</sequence>
<evidence type="ECO:0000256" key="1">
    <source>
        <dbReference type="SAM" id="MobiDB-lite"/>
    </source>
</evidence>
<evidence type="ECO:0000313" key="3">
    <source>
        <dbReference type="Proteomes" id="UP000002037"/>
    </source>
</evidence>
<dbReference type="EMBL" id="GG692402">
    <property type="protein sequence ID" value="EER30821.1"/>
    <property type="molecule type" value="Genomic_DNA"/>
</dbReference>
<dbReference type="AlphaFoldDB" id="C5MGR9"/>
<keyword evidence="3" id="KW-1185">Reference proteome</keyword>
<dbReference type="HOGENOM" id="CLU_1825054_0_0_1"/>
<name>C5MGR9_CANTT</name>
<protein>
    <submittedName>
        <fullName evidence="2">Uncharacterized protein</fullName>
    </submittedName>
</protein>
<accession>C5MGR9</accession>
<dbReference type="VEuPathDB" id="FungiDB:CTRG_05273"/>
<evidence type="ECO:0000313" key="2">
    <source>
        <dbReference type="EMBL" id="EER30821.1"/>
    </source>
</evidence>
<reference evidence="2 3" key="1">
    <citation type="journal article" date="2009" name="Nature">
        <title>Evolution of pathogenicity and sexual reproduction in eight Candida genomes.</title>
        <authorList>
            <person name="Butler G."/>
            <person name="Rasmussen M.D."/>
            <person name="Lin M.F."/>
            <person name="Santos M.A."/>
            <person name="Sakthikumar S."/>
            <person name="Munro C.A."/>
            <person name="Rheinbay E."/>
            <person name="Grabherr M."/>
            <person name="Forche A."/>
            <person name="Reedy J.L."/>
            <person name="Agrafioti I."/>
            <person name="Arnaud M.B."/>
            <person name="Bates S."/>
            <person name="Brown A.J."/>
            <person name="Brunke S."/>
            <person name="Costanzo M.C."/>
            <person name="Fitzpatrick D.A."/>
            <person name="de Groot P.W."/>
            <person name="Harris D."/>
            <person name="Hoyer L.L."/>
            <person name="Hube B."/>
            <person name="Klis F.M."/>
            <person name="Kodira C."/>
            <person name="Lennard N."/>
            <person name="Logue M.E."/>
            <person name="Martin R."/>
            <person name="Neiman A.M."/>
            <person name="Nikolaou E."/>
            <person name="Quail M.A."/>
            <person name="Quinn J."/>
            <person name="Santos M.C."/>
            <person name="Schmitzberger F.F."/>
            <person name="Sherlock G."/>
            <person name="Shah P."/>
            <person name="Silverstein K.A."/>
            <person name="Skrzypek M.S."/>
            <person name="Soll D."/>
            <person name="Staggs R."/>
            <person name="Stansfield I."/>
            <person name="Stumpf M.P."/>
            <person name="Sudbery P.E."/>
            <person name="Srikantha T."/>
            <person name="Zeng Q."/>
            <person name="Berman J."/>
            <person name="Berriman M."/>
            <person name="Heitman J."/>
            <person name="Gow N.A."/>
            <person name="Lorenz M.C."/>
            <person name="Birren B.W."/>
            <person name="Kellis M."/>
            <person name="Cuomo C.A."/>
        </authorList>
    </citation>
    <scope>NUCLEOTIDE SEQUENCE [LARGE SCALE GENOMIC DNA]</scope>
    <source>
        <strain evidence="3">ATCC MYA-3404 / T1</strain>
    </source>
</reference>
<feature type="region of interest" description="Disordered" evidence="1">
    <location>
        <begin position="1"/>
        <end position="43"/>
    </location>
</feature>
<dbReference type="KEGG" id="ctp:CTRG_05273"/>
<organism evidence="2 3">
    <name type="scientific">Candida tropicalis (strain ATCC MYA-3404 / T1)</name>
    <name type="common">Yeast</name>
    <dbReference type="NCBI Taxonomy" id="294747"/>
    <lineage>
        <taxon>Eukaryota</taxon>
        <taxon>Fungi</taxon>
        <taxon>Dikarya</taxon>
        <taxon>Ascomycota</taxon>
        <taxon>Saccharomycotina</taxon>
        <taxon>Pichiomycetes</taxon>
        <taxon>Debaryomycetaceae</taxon>
        <taxon>Candida/Lodderomyces clade</taxon>
        <taxon>Candida</taxon>
    </lineage>
</organism>
<dbReference type="RefSeq" id="XP_002550975.1">
    <property type="nucleotide sequence ID" value="XM_002550929.1"/>
</dbReference>
<proteinExistence type="predicted"/>